<dbReference type="Proteomes" id="UP001153712">
    <property type="component" value="Chromosome 10"/>
</dbReference>
<keyword evidence="7" id="KW-0862">Zinc</keyword>
<feature type="region of interest" description="Disordered" evidence="9">
    <location>
        <begin position="318"/>
        <end position="344"/>
    </location>
</feature>
<evidence type="ECO:0000256" key="9">
    <source>
        <dbReference type="SAM" id="MobiDB-lite"/>
    </source>
</evidence>
<evidence type="ECO:0000256" key="1">
    <source>
        <dbReference type="ARBA" id="ARBA00004603"/>
    </source>
</evidence>
<keyword evidence="2" id="KW-0597">Phosphoprotein</keyword>
<dbReference type="InterPro" id="IPR047326">
    <property type="entry name" value="RUN_PLEKHM1"/>
</dbReference>
<dbReference type="InterPro" id="IPR025258">
    <property type="entry name" value="RH_dom"/>
</dbReference>
<dbReference type="PROSITE" id="PS50826">
    <property type="entry name" value="RUN"/>
    <property type="match status" value="1"/>
</dbReference>
<feature type="compositionally biased region" description="Basic and acidic residues" evidence="9">
    <location>
        <begin position="330"/>
        <end position="344"/>
    </location>
</feature>
<sequence>MNRLLKSVRSVTNNKDEILKKSIINQLSDSCKEIHYSNVEENKSPRSSEISITEAANTLCSTIEALFLHGLRDTLTHKFKKALSDFDEQPDPSFWPPLLVISHRQIIDQITNLSQITTEVGQCRAWIRLALNDCLLSSYLMTIKQDSSSLKSYYRVNAFIRDGELLDVAQRLIEGVEAFKTFTLPFNSSLLNTWPLPSLILAGIWAPTLKSCPVAPCDDVAQAITESTKSSNFENSSDTASVCSGLSFNSQSSGLRQIVALTEDEVLKIILAKDKDRAPANSQPIDEAKSSCGSEPERSSDFEANYCVGNSLGKRTGWSFDESQAGEAPAGDKKAVKENDNEPKSMDTSFNALIESYNLLSGSFIKTPDIREVWQKFEDERKETEVVKVDQEKSVVIVAGSPKIEASLAMKIGKISREKGLDAQNYECAECKQPLGIDNKPKVCAFTGDYFCDNCMNPEPVQIPARIIHNWDFKPHQISRRGINYLNEVKDHPIIDFKVYNPHIYGVIEEMAQLQILRNQLNFIRAYLFTCREPVIEELQKQMWPREYMYEHIHQYSILDLSDVMNGLLAQQLEKVIAFGKQHVYSCWLCSQKGFVCEVCNKPKPLFPFETDIVYRCDECSGVYHKLCLNSSKPCPKCKRRRKREELPLLGAVTIN</sequence>
<evidence type="ECO:0000256" key="8">
    <source>
        <dbReference type="ARBA" id="ARBA00023006"/>
    </source>
</evidence>
<dbReference type="GO" id="GO:0005770">
    <property type="term" value="C:late endosome"/>
    <property type="evidence" value="ECO:0007669"/>
    <property type="project" value="UniProtKB-SubCell"/>
</dbReference>
<accession>A0A9N9TFL0</accession>
<dbReference type="CDD" id="cd15489">
    <property type="entry name" value="PHD_SF"/>
    <property type="match status" value="1"/>
</dbReference>
<evidence type="ECO:0000313" key="12">
    <source>
        <dbReference type="Proteomes" id="UP001153712"/>
    </source>
</evidence>
<dbReference type="GO" id="GO:0006914">
    <property type="term" value="P:autophagy"/>
    <property type="evidence" value="ECO:0007669"/>
    <property type="project" value="UniProtKB-KW"/>
</dbReference>
<dbReference type="SUPFAM" id="SSF140741">
    <property type="entry name" value="RUN domain-like"/>
    <property type="match status" value="1"/>
</dbReference>
<dbReference type="InterPro" id="IPR037213">
    <property type="entry name" value="Run_dom_sf"/>
</dbReference>
<keyword evidence="3" id="KW-0479">Metal-binding</keyword>
<reference evidence="11" key="1">
    <citation type="submission" date="2022-01" db="EMBL/GenBank/DDBJ databases">
        <authorList>
            <person name="King R."/>
        </authorList>
    </citation>
    <scope>NUCLEOTIDE SEQUENCE</scope>
</reference>
<name>A0A9N9TFL0_PHYSR</name>
<dbReference type="AlphaFoldDB" id="A0A9N9TFL0"/>
<proteinExistence type="predicted"/>
<dbReference type="PANTHER" id="PTHR12326">
    <property type="entry name" value="PLECKSTRIN HOMOLOGY DOMAIN CONTAINING PROTEIN"/>
    <property type="match status" value="1"/>
</dbReference>
<keyword evidence="4" id="KW-0677">Repeat</keyword>
<dbReference type="Pfam" id="PF13901">
    <property type="entry name" value="RH_dom"/>
    <property type="match status" value="1"/>
</dbReference>
<evidence type="ECO:0000313" key="11">
    <source>
        <dbReference type="EMBL" id="CAG9855328.1"/>
    </source>
</evidence>
<evidence type="ECO:0000259" key="10">
    <source>
        <dbReference type="PROSITE" id="PS50826"/>
    </source>
</evidence>
<evidence type="ECO:0000256" key="6">
    <source>
        <dbReference type="ARBA" id="ARBA00022771"/>
    </source>
</evidence>
<dbReference type="EMBL" id="OU900103">
    <property type="protein sequence ID" value="CAG9855328.1"/>
    <property type="molecule type" value="Genomic_DNA"/>
</dbReference>
<dbReference type="SMART" id="SM01175">
    <property type="entry name" value="DUF4206"/>
    <property type="match status" value="1"/>
</dbReference>
<protein>
    <recommendedName>
        <fullName evidence="10">RUN domain-containing protein</fullName>
    </recommendedName>
</protein>
<feature type="region of interest" description="Disordered" evidence="9">
    <location>
        <begin position="278"/>
        <end position="300"/>
    </location>
</feature>
<evidence type="ECO:0000256" key="7">
    <source>
        <dbReference type="ARBA" id="ARBA00022833"/>
    </source>
</evidence>
<dbReference type="InterPro" id="IPR051366">
    <property type="entry name" value="DEF8"/>
</dbReference>
<evidence type="ECO:0000256" key="3">
    <source>
        <dbReference type="ARBA" id="ARBA00022723"/>
    </source>
</evidence>
<feature type="domain" description="RUN" evidence="10">
    <location>
        <begin position="50"/>
        <end position="189"/>
    </location>
</feature>
<keyword evidence="12" id="KW-1185">Reference proteome</keyword>
<dbReference type="PANTHER" id="PTHR12326:SF12">
    <property type="entry name" value="PLECKSTRIN HOMOLOGY AND RUN DOMAIN CONTAINING M1"/>
    <property type="match status" value="1"/>
</dbReference>
<gene>
    <name evidence="11" type="ORF">PHYEVI_LOCUS1779</name>
</gene>
<comment type="subcellular location">
    <subcellularLocation>
        <location evidence="1">Late endosome</location>
    </subcellularLocation>
</comment>
<dbReference type="GO" id="GO:0008270">
    <property type="term" value="F:zinc ion binding"/>
    <property type="evidence" value="ECO:0007669"/>
    <property type="project" value="UniProtKB-KW"/>
</dbReference>
<evidence type="ECO:0000256" key="5">
    <source>
        <dbReference type="ARBA" id="ARBA00022753"/>
    </source>
</evidence>
<keyword evidence="5" id="KW-0967">Endosome</keyword>
<dbReference type="Pfam" id="PF02759">
    <property type="entry name" value="RUN"/>
    <property type="match status" value="1"/>
</dbReference>
<evidence type="ECO:0000256" key="4">
    <source>
        <dbReference type="ARBA" id="ARBA00022737"/>
    </source>
</evidence>
<evidence type="ECO:0000256" key="2">
    <source>
        <dbReference type="ARBA" id="ARBA00022553"/>
    </source>
</evidence>
<dbReference type="CDD" id="cd17679">
    <property type="entry name" value="RUN_PLEKHM1"/>
    <property type="match status" value="1"/>
</dbReference>
<dbReference type="SMART" id="SM00593">
    <property type="entry name" value="RUN"/>
    <property type="match status" value="1"/>
</dbReference>
<organism evidence="11 12">
    <name type="scientific">Phyllotreta striolata</name>
    <name type="common">Striped flea beetle</name>
    <name type="synonym">Crioceris striolata</name>
    <dbReference type="NCBI Taxonomy" id="444603"/>
    <lineage>
        <taxon>Eukaryota</taxon>
        <taxon>Metazoa</taxon>
        <taxon>Ecdysozoa</taxon>
        <taxon>Arthropoda</taxon>
        <taxon>Hexapoda</taxon>
        <taxon>Insecta</taxon>
        <taxon>Pterygota</taxon>
        <taxon>Neoptera</taxon>
        <taxon>Endopterygota</taxon>
        <taxon>Coleoptera</taxon>
        <taxon>Polyphaga</taxon>
        <taxon>Cucujiformia</taxon>
        <taxon>Chrysomeloidea</taxon>
        <taxon>Chrysomelidae</taxon>
        <taxon>Galerucinae</taxon>
        <taxon>Alticini</taxon>
        <taxon>Phyllotreta</taxon>
    </lineage>
</organism>
<dbReference type="Gene3D" id="1.20.58.900">
    <property type="match status" value="1"/>
</dbReference>
<keyword evidence="6" id="KW-0863">Zinc-finger</keyword>
<keyword evidence="8" id="KW-0072">Autophagy</keyword>
<dbReference type="InterPro" id="IPR004012">
    <property type="entry name" value="Run_dom"/>
</dbReference>
<dbReference type="OrthoDB" id="62364at2759"/>